<dbReference type="PANTHER" id="PTHR22990">
    <property type="entry name" value="F-BOX ONLY PROTEIN"/>
    <property type="match status" value="1"/>
</dbReference>
<dbReference type="InterPro" id="IPR007742">
    <property type="entry name" value="NosD_dom"/>
</dbReference>
<feature type="domain" description="Carbohydrate-binding/sugar hydrolysis" evidence="5">
    <location>
        <begin position="204"/>
        <end position="389"/>
    </location>
</feature>
<evidence type="ECO:0000313" key="6">
    <source>
        <dbReference type="EMBL" id="AKB34281.1"/>
    </source>
</evidence>
<feature type="region of interest" description="Disordered" evidence="4">
    <location>
        <begin position="621"/>
        <end position="645"/>
    </location>
</feature>
<dbReference type="NCBIfam" id="TIGR03804">
    <property type="entry name" value="para_beta_helix"/>
    <property type="match status" value="7"/>
</dbReference>
<evidence type="ECO:0000256" key="1">
    <source>
        <dbReference type="ARBA" id="ARBA00004906"/>
    </source>
</evidence>
<dbReference type="AlphaFoldDB" id="A0A0E3LBS5"/>
<dbReference type="RefSeq" id="WP_148706036.1">
    <property type="nucleotide sequence ID" value="NZ_CP009507.1"/>
</dbReference>
<dbReference type="Gene3D" id="2.160.20.10">
    <property type="entry name" value="Single-stranded right-handed beta-helix, Pectin lyase-like"/>
    <property type="match status" value="4"/>
</dbReference>
<dbReference type="InterPro" id="IPR006633">
    <property type="entry name" value="Carb-bd_sugar_hydrolysis-dom"/>
</dbReference>
<feature type="compositionally biased region" description="Basic and acidic residues" evidence="4">
    <location>
        <begin position="621"/>
        <end position="633"/>
    </location>
</feature>
<evidence type="ECO:0000256" key="2">
    <source>
        <dbReference type="ARBA" id="ARBA00022737"/>
    </source>
</evidence>
<dbReference type="InterPro" id="IPR051550">
    <property type="entry name" value="SCF-Subunits/Alg-Epimerases"/>
</dbReference>
<dbReference type="InterPro" id="IPR011050">
    <property type="entry name" value="Pectin_lyase_fold/virulence"/>
</dbReference>
<dbReference type="InterPro" id="IPR006626">
    <property type="entry name" value="PbH1"/>
</dbReference>
<feature type="domain" description="Carbohydrate-binding/sugar hydrolysis" evidence="5">
    <location>
        <begin position="395"/>
        <end position="526"/>
    </location>
</feature>
<dbReference type="SMART" id="SM00722">
    <property type="entry name" value="CASH"/>
    <property type="match status" value="3"/>
</dbReference>
<keyword evidence="3" id="KW-0833">Ubl conjugation pathway</keyword>
<sequence>MDEKRILILTTVFTLLIFLSGSASAATFHVKVGGGTESYGSLQEAVNAASDGDLILVGEGKYSENVLVNKSLEIVSESSNPKKTVITAPDPELPVLHVTSDSVNIGGFSLKGANSSYGIYLEGVSGNNICNNYFSGNWRSIMLRDSHTNSLENNRLSDSDDGIWLEHSERNLIKNNRATCNRHYGFYLNASENNTLQKNRASGGAVGIYMENSSGCRVLSSKTSNNFYGIYLIGSGGSLLEKNTANSNEMYGIYLGSSNGSTLKGNKANSNQWGIYLDSNSNTLQKNKMSCNSRNFGAYTYHYPGEMNNTIDTSNTVDGKPIYYLVGVSDRTLDSDSDAGVVYCINCENITLKDLALENSSFGIHLYNTQNSLIEGNRISNCEHGIYLGNCALTALRGNAVNSNEGDAFILSSCRNCLVEENNASDNMAGIWLCDTSTDNLLKENIITSNSWCCIDLGDTSCNNILEGNILSEAYEGIYLYGACKENILNNNTITASSYGLYTEGCCNNTISGNRISGNDIGISLNLNWTDGTVSDYNTIYNNYLNNTQNAEDYGTNTWNTSKTPAVNIAGGPYLGGNFWASPEGNGFSETASDEDGDLIADLPYNITETAYDYLPLIFKEPEEKTETEDGKNCGKSKSAWRKSE</sequence>
<dbReference type="InterPro" id="IPR022441">
    <property type="entry name" value="Para_beta_helix_rpt-2"/>
</dbReference>
<dbReference type="EMBL" id="CP009507">
    <property type="protein sequence ID" value="AKB34281.1"/>
    <property type="molecule type" value="Genomic_DNA"/>
</dbReference>
<protein>
    <submittedName>
        <fullName evidence="6">Surface layer protein B</fullName>
    </submittedName>
</protein>
<accession>A0A0E3LBS5</accession>
<comment type="pathway">
    <text evidence="1">Protein modification; protein ubiquitination.</text>
</comment>
<organism evidence="6 7">
    <name type="scientific">Methanosarcina siciliae HI350</name>
    <dbReference type="NCBI Taxonomy" id="1434119"/>
    <lineage>
        <taxon>Archaea</taxon>
        <taxon>Methanobacteriati</taxon>
        <taxon>Methanobacteriota</taxon>
        <taxon>Stenosarchaea group</taxon>
        <taxon>Methanomicrobia</taxon>
        <taxon>Methanosarcinales</taxon>
        <taxon>Methanosarcinaceae</taxon>
        <taxon>Methanosarcina</taxon>
    </lineage>
</organism>
<evidence type="ECO:0000256" key="4">
    <source>
        <dbReference type="SAM" id="MobiDB-lite"/>
    </source>
</evidence>
<dbReference type="InterPro" id="IPR012334">
    <property type="entry name" value="Pectin_lyas_fold"/>
</dbReference>
<evidence type="ECO:0000259" key="5">
    <source>
        <dbReference type="SMART" id="SM00722"/>
    </source>
</evidence>
<dbReference type="Pfam" id="PF05048">
    <property type="entry name" value="NosD"/>
    <property type="match status" value="3"/>
</dbReference>
<feature type="domain" description="Carbohydrate-binding/sugar hydrolysis" evidence="5">
    <location>
        <begin position="55"/>
        <end position="189"/>
    </location>
</feature>
<evidence type="ECO:0000313" key="7">
    <source>
        <dbReference type="Proteomes" id="UP000033092"/>
    </source>
</evidence>
<dbReference type="KEGG" id="msz:MSSIH_3591"/>
<reference evidence="6 7" key="1">
    <citation type="submission" date="2014-07" db="EMBL/GenBank/DDBJ databases">
        <title>Methanogenic archaea and the global carbon cycle.</title>
        <authorList>
            <person name="Henriksen J.R."/>
            <person name="Luke J."/>
            <person name="Reinhart S."/>
            <person name="Benedict M.N."/>
            <person name="Youngblut N.D."/>
            <person name="Metcalf M.E."/>
            <person name="Whitaker R.J."/>
            <person name="Metcalf W.W."/>
        </authorList>
    </citation>
    <scope>NUCLEOTIDE SEQUENCE [LARGE SCALE GENOMIC DNA]</scope>
    <source>
        <strain evidence="6 7">HI350</strain>
    </source>
</reference>
<dbReference type="PATRIC" id="fig|1434119.4.peg.4666"/>
<name>A0A0E3LBS5_9EURY</name>
<dbReference type="HOGENOM" id="CLU_426782_0_0_2"/>
<dbReference type="GeneID" id="41607781"/>
<dbReference type="FunFam" id="2.160.20.10:FF:000093">
    <property type="entry name" value="Cell surface protein"/>
    <property type="match status" value="1"/>
</dbReference>
<proteinExistence type="predicted"/>
<keyword evidence="2" id="KW-0677">Repeat</keyword>
<evidence type="ECO:0000256" key="3">
    <source>
        <dbReference type="ARBA" id="ARBA00022786"/>
    </source>
</evidence>
<dbReference type="Proteomes" id="UP000033092">
    <property type="component" value="Chromosome"/>
</dbReference>
<dbReference type="PANTHER" id="PTHR22990:SF15">
    <property type="entry name" value="F-BOX ONLY PROTEIN 10"/>
    <property type="match status" value="1"/>
</dbReference>
<dbReference type="SMART" id="SM00710">
    <property type="entry name" value="PbH1"/>
    <property type="match status" value="15"/>
</dbReference>
<gene>
    <name evidence="6" type="ORF">MSSIH_3591</name>
</gene>
<dbReference type="SUPFAM" id="SSF51126">
    <property type="entry name" value="Pectin lyase-like"/>
    <property type="match status" value="2"/>
</dbReference>